<evidence type="ECO:0000313" key="4">
    <source>
        <dbReference type="EMBL" id="KRM33064.1"/>
    </source>
</evidence>
<dbReference type="PROSITE" id="PS50983">
    <property type="entry name" value="FE_B12_PBP"/>
    <property type="match status" value="1"/>
</dbReference>
<reference evidence="4 5" key="1">
    <citation type="journal article" date="2015" name="Genome Announc.">
        <title>Expanding the biotechnology potential of lactobacilli through comparative genomics of 213 strains and associated genera.</title>
        <authorList>
            <person name="Sun Z."/>
            <person name="Harris H.M."/>
            <person name="McCann A."/>
            <person name="Guo C."/>
            <person name="Argimon S."/>
            <person name="Zhang W."/>
            <person name="Yang X."/>
            <person name="Jeffery I.B."/>
            <person name="Cooney J.C."/>
            <person name="Kagawa T.F."/>
            <person name="Liu W."/>
            <person name="Song Y."/>
            <person name="Salvetti E."/>
            <person name="Wrobel A."/>
            <person name="Rasinkangas P."/>
            <person name="Parkhill J."/>
            <person name="Rea M.C."/>
            <person name="O'Sullivan O."/>
            <person name="Ritari J."/>
            <person name="Douillard F.P."/>
            <person name="Paul Ross R."/>
            <person name="Yang R."/>
            <person name="Briner A.E."/>
            <person name="Felis G.E."/>
            <person name="de Vos W.M."/>
            <person name="Barrangou R."/>
            <person name="Klaenhammer T.R."/>
            <person name="Caufield P.W."/>
            <person name="Cui Y."/>
            <person name="Zhang H."/>
            <person name="O'Toole P.W."/>
        </authorList>
    </citation>
    <scope>NUCLEOTIDE SEQUENCE [LARGE SCALE GENOMIC DNA]</scope>
    <source>
        <strain evidence="4 5">DSM 18527</strain>
    </source>
</reference>
<dbReference type="Gene3D" id="1.20.58.2180">
    <property type="match status" value="1"/>
</dbReference>
<dbReference type="PATRIC" id="fig|1423734.3.peg.3193"/>
<feature type="chain" id="PRO_5039724600" evidence="2">
    <location>
        <begin position="21"/>
        <end position="348"/>
    </location>
</feature>
<dbReference type="PANTHER" id="PTHR30535">
    <property type="entry name" value="VITAMIN B12-BINDING PROTEIN"/>
    <property type="match status" value="1"/>
</dbReference>
<keyword evidence="5" id="KW-1185">Reference proteome</keyword>
<dbReference type="CDD" id="cd01142">
    <property type="entry name" value="TroA_e"/>
    <property type="match status" value="1"/>
</dbReference>
<evidence type="ECO:0000313" key="5">
    <source>
        <dbReference type="Proteomes" id="UP000051236"/>
    </source>
</evidence>
<dbReference type="Pfam" id="PF01497">
    <property type="entry name" value="Peripla_BP_2"/>
    <property type="match status" value="1"/>
</dbReference>
<comment type="caution">
    <text evidence="4">The sequence shown here is derived from an EMBL/GenBank/DDBJ whole genome shotgun (WGS) entry which is preliminary data.</text>
</comment>
<proteinExistence type="inferred from homology"/>
<evidence type="ECO:0000256" key="2">
    <source>
        <dbReference type="SAM" id="SignalP"/>
    </source>
</evidence>
<dbReference type="Gene3D" id="3.40.50.1980">
    <property type="entry name" value="Nitrogenase molybdenum iron protein domain"/>
    <property type="match status" value="2"/>
</dbReference>
<feature type="domain" description="Fe/B12 periplasmic-binding" evidence="3">
    <location>
        <begin position="53"/>
        <end position="310"/>
    </location>
</feature>
<gene>
    <name evidence="4" type="ORF">FC83_GL003144</name>
</gene>
<dbReference type="eggNOG" id="COG0614">
    <property type="taxonomic scope" value="Bacteria"/>
</dbReference>
<dbReference type="AlphaFoldDB" id="X0PCU3"/>
<feature type="signal peptide" evidence="2">
    <location>
        <begin position="1"/>
        <end position="20"/>
    </location>
</feature>
<name>X0PCU3_9LACO</name>
<evidence type="ECO:0000259" key="3">
    <source>
        <dbReference type="PROSITE" id="PS50983"/>
    </source>
</evidence>
<protein>
    <submittedName>
        <fullName evidence="4">Iron ABC transporter substrate-binding protein</fullName>
    </submittedName>
</protein>
<dbReference type="EMBL" id="AZGA01000057">
    <property type="protein sequence ID" value="KRM33064.1"/>
    <property type="molecule type" value="Genomic_DNA"/>
</dbReference>
<dbReference type="PANTHER" id="PTHR30535:SF34">
    <property type="entry name" value="MOLYBDATE-BINDING PROTEIN MOLA"/>
    <property type="match status" value="1"/>
</dbReference>
<organism evidence="4 5">
    <name type="scientific">Agrilactobacillus composti DSM 18527 = JCM 14202</name>
    <dbReference type="NCBI Taxonomy" id="1423734"/>
    <lineage>
        <taxon>Bacteria</taxon>
        <taxon>Bacillati</taxon>
        <taxon>Bacillota</taxon>
        <taxon>Bacilli</taxon>
        <taxon>Lactobacillales</taxon>
        <taxon>Lactobacillaceae</taxon>
        <taxon>Agrilactobacillus</taxon>
    </lineage>
</organism>
<dbReference type="SUPFAM" id="SSF53807">
    <property type="entry name" value="Helical backbone' metal receptor"/>
    <property type="match status" value="1"/>
</dbReference>
<accession>X0PCU3</accession>
<sequence>MKMKHALKWLLAIGMVGLFAANTGTGNVQAAKATRTVTDLTGAKVTVPNKVNRVADLWHANNQVVLLLGGQKKLVATTPMIQKQPWFAQVYPGIKKVTAPYNGTDLQVEELVKTKPDVVLASDAPTVAKAKEANIPAVNVMYQDFNGLQKSVTTTAKVLGGNAPKVAAKYNKELKGNISYVQKKVAKAKKPTVLHIVSTADLLKVDGTQSIVNEWIKNAGGKNALTQKGNMIETTMEQVVKANPDVIIIGQTTTTAARQALKNDSRFAQLKAVKNNKVYGNPQGTFPWDRYSAEEALQVLWAGKLLHPKALANVDMVKETKAFYNKYYNYKLTTTEAKQILAGENPKA</sequence>
<keyword evidence="2" id="KW-0732">Signal</keyword>
<dbReference type="STRING" id="1423734.FC83_GL003144"/>
<dbReference type="InterPro" id="IPR050902">
    <property type="entry name" value="ABC_Transporter_SBP"/>
</dbReference>
<comment type="similarity">
    <text evidence="1">Belongs to the bacterial solute-binding protein 8 family.</text>
</comment>
<evidence type="ECO:0000256" key="1">
    <source>
        <dbReference type="ARBA" id="ARBA00008814"/>
    </source>
</evidence>
<dbReference type="InterPro" id="IPR002491">
    <property type="entry name" value="ABC_transptr_periplasmic_BD"/>
</dbReference>
<dbReference type="Proteomes" id="UP000051236">
    <property type="component" value="Unassembled WGS sequence"/>
</dbReference>